<evidence type="ECO:0000313" key="2">
    <source>
        <dbReference type="EMBL" id="ARC35160.1"/>
    </source>
</evidence>
<dbReference type="PANTHER" id="PTHR12526:SF595">
    <property type="entry name" value="BLL5217 PROTEIN"/>
    <property type="match status" value="1"/>
</dbReference>
<dbReference type="Proteomes" id="UP000191257">
    <property type="component" value="Plasmid unnamed1"/>
</dbReference>
<reference evidence="2" key="1">
    <citation type="submission" date="2017-12" db="EMBL/GenBank/DDBJ databases">
        <title>FDA dAtabase for Regulatory Grade micrObial Sequences (FDA-ARGOS): Supporting development and validation of Infectious Disease Dx tests.</title>
        <authorList>
            <person name="Campos J."/>
            <person name="Goldberg B."/>
            <person name="Tallon L."/>
            <person name="Sadzewicz L."/>
            <person name="Sengamalay N."/>
            <person name="Ott S."/>
            <person name="Godinez A."/>
            <person name="Nagaraj S."/>
            <person name="Vyas G."/>
            <person name="Aluvathingal J."/>
            <person name="Nadendla S."/>
            <person name="Geyer C."/>
            <person name="Nandy P."/>
            <person name="Hobson J."/>
            <person name="Sichtig H."/>
        </authorList>
    </citation>
    <scope>NUCLEOTIDE SEQUENCE</scope>
    <source>
        <strain evidence="2">FDAARGOS_252</strain>
        <plasmid evidence="2">unnamed1</plasmid>
    </source>
</reference>
<dbReference type="AlphaFoldDB" id="A0A1V0GMW6"/>
<dbReference type="InterPro" id="IPR028098">
    <property type="entry name" value="Glyco_trans_4-like_N"/>
</dbReference>
<organism evidence="2 3">
    <name type="scientific">Paracoccus yeei</name>
    <dbReference type="NCBI Taxonomy" id="147645"/>
    <lineage>
        <taxon>Bacteria</taxon>
        <taxon>Pseudomonadati</taxon>
        <taxon>Pseudomonadota</taxon>
        <taxon>Alphaproteobacteria</taxon>
        <taxon>Rhodobacterales</taxon>
        <taxon>Paracoccaceae</taxon>
        <taxon>Paracoccus</taxon>
    </lineage>
</organism>
<protein>
    <submittedName>
        <fullName evidence="2">Glycosyltransferase family 4 protein</fullName>
    </submittedName>
</protein>
<keyword evidence="3" id="KW-1185">Reference proteome</keyword>
<evidence type="ECO:0000259" key="1">
    <source>
        <dbReference type="Pfam" id="PF13439"/>
    </source>
</evidence>
<accession>A0A1V0GMW6</accession>
<dbReference type="SUPFAM" id="SSF53756">
    <property type="entry name" value="UDP-Glycosyltransferase/glycogen phosphorylase"/>
    <property type="match status" value="1"/>
</dbReference>
<geneLocation type="plasmid" evidence="2 3">
    <name>unnamed1</name>
</geneLocation>
<dbReference type="eggNOG" id="COG0438">
    <property type="taxonomic scope" value="Bacteria"/>
</dbReference>
<dbReference type="RefSeq" id="WP_080620164.1">
    <property type="nucleotide sequence ID" value="NZ_CAWMZI010000002.1"/>
</dbReference>
<dbReference type="EMBL" id="CP020441">
    <property type="protein sequence ID" value="ARC35160.1"/>
    <property type="molecule type" value="Genomic_DNA"/>
</dbReference>
<dbReference type="Gene3D" id="3.40.50.2000">
    <property type="entry name" value="Glycogen Phosphorylase B"/>
    <property type="match status" value="2"/>
</dbReference>
<dbReference type="KEGG" id="pye:A6J80_01150"/>
<name>A0A1V0GMW6_9RHOB</name>
<dbReference type="PANTHER" id="PTHR12526">
    <property type="entry name" value="GLYCOSYLTRANSFERASE"/>
    <property type="match status" value="1"/>
</dbReference>
<feature type="domain" description="Glycosyltransferase subfamily 4-like N-terminal" evidence="1">
    <location>
        <begin position="18"/>
        <end position="172"/>
    </location>
</feature>
<dbReference type="GO" id="GO:0016757">
    <property type="term" value="F:glycosyltransferase activity"/>
    <property type="evidence" value="ECO:0007669"/>
    <property type="project" value="UniProtKB-ARBA"/>
</dbReference>
<dbReference type="Pfam" id="PF13692">
    <property type="entry name" value="Glyco_trans_1_4"/>
    <property type="match status" value="1"/>
</dbReference>
<gene>
    <name evidence="2" type="ORF">A6J80_01150</name>
</gene>
<sequence>MRIALLAPLRHPIKPPFMGGLEAHCWHLARGLKARGHQVTLFASGDSDVGVPVFPVLRRHARADFPDPARQGDAHLAAILDAAMQRACDRIAQGGFDVVHDASQHPRPLALAARGQPCVTALHGPPAPALQRATLDQPGPRFTLPSEHQRRVWWPGAAPARVAVVHPGIDPGRWPFSPLGNGTLVWSGRMRPEKGPQLAAQTAARLGMPLTLYGMVEDRAWFDGAVRPFLGGRIRYGGHLGQDDLARALGAASVLLFTPVGDEPFGRAAVEAMATGLPVASFDQGAAREVIGDAGAFAAEPLPQALAPAIRQALSIPRDRPRNRVARLFTLSGMLQGYEAQYRAAIADRAGAAPPLAR</sequence>
<proteinExistence type="predicted"/>
<evidence type="ECO:0000313" key="3">
    <source>
        <dbReference type="Proteomes" id="UP000191257"/>
    </source>
</evidence>
<keyword evidence="2" id="KW-0614">Plasmid</keyword>
<dbReference type="Pfam" id="PF13439">
    <property type="entry name" value="Glyco_transf_4"/>
    <property type="match status" value="1"/>
</dbReference>